<dbReference type="Proteomes" id="UP000095287">
    <property type="component" value="Unplaced"/>
</dbReference>
<evidence type="ECO:0000313" key="1">
    <source>
        <dbReference type="Proteomes" id="UP000095287"/>
    </source>
</evidence>
<keyword evidence="1" id="KW-1185">Reference proteome</keyword>
<protein>
    <submittedName>
        <fullName evidence="2">CUB domain-containing protein</fullName>
    </submittedName>
</protein>
<name>A0A1I7YLF0_9BILA</name>
<organism evidence="1 2">
    <name type="scientific">Steinernema glaseri</name>
    <dbReference type="NCBI Taxonomy" id="37863"/>
    <lineage>
        <taxon>Eukaryota</taxon>
        <taxon>Metazoa</taxon>
        <taxon>Ecdysozoa</taxon>
        <taxon>Nematoda</taxon>
        <taxon>Chromadorea</taxon>
        <taxon>Rhabditida</taxon>
        <taxon>Tylenchina</taxon>
        <taxon>Panagrolaimomorpha</taxon>
        <taxon>Strongyloidoidea</taxon>
        <taxon>Steinernematidae</taxon>
        <taxon>Steinernema</taxon>
    </lineage>
</organism>
<accession>A0A1I7YLF0</accession>
<reference evidence="2" key="1">
    <citation type="submission" date="2016-11" db="UniProtKB">
        <authorList>
            <consortium name="WormBaseParasite"/>
        </authorList>
    </citation>
    <scope>IDENTIFICATION</scope>
</reference>
<evidence type="ECO:0000313" key="2">
    <source>
        <dbReference type="WBParaSite" id="L893_g17498.t1"/>
    </source>
</evidence>
<proteinExistence type="predicted"/>
<sequence length="143" mass="15279">MYCSGGQCACLSTFILREGYCYERGSSDLYFICPLPEGAGFKISLNDPDPQFGSFPVGCTVGSSVQVEPVAGLHGGAACLWPSTGEFVGDIYDCIQTSPQSQHAAAANVLQKRVALHSYSSRLSPIYPTLCKMCETFCTLIAT</sequence>
<dbReference type="WBParaSite" id="L893_g17498.t1">
    <property type="protein sequence ID" value="L893_g17498.t1"/>
    <property type="gene ID" value="L893_g17498"/>
</dbReference>
<dbReference type="AlphaFoldDB" id="A0A1I7YLF0"/>